<dbReference type="HOGENOM" id="CLU_176990_0_0_6"/>
<dbReference type="STRING" id="1905730.W5S_2316"/>
<evidence type="ECO:0000313" key="2">
    <source>
        <dbReference type="Proteomes" id="UP000008044"/>
    </source>
</evidence>
<proteinExistence type="predicted"/>
<dbReference type="InterPro" id="IPR035411">
    <property type="entry name" value="Putative_G5P"/>
</dbReference>
<gene>
    <name evidence="1" type="ordered locus">W5S_2316</name>
</gene>
<keyword evidence="1" id="KW-0238">DNA-binding</keyword>
<dbReference type="KEGG" id="pec:W5S_2316"/>
<dbReference type="EMBL" id="CP003415">
    <property type="protein sequence ID" value="AFI90404.1"/>
    <property type="molecule type" value="Genomic_DNA"/>
</dbReference>
<dbReference type="Proteomes" id="UP000008044">
    <property type="component" value="Chromosome"/>
</dbReference>
<reference evidence="1 2" key="1">
    <citation type="journal article" date="2012" name="J. Bacteriol.">
        <title>Genome sequence of Pectobacterium sp. strain SCC3193.</title>
        <authorList>
            <person name="Koskinen J.P."/>
            <person name="Laine P."/>
            <person name="Niemi O."/>
            <person name="Nykyri J."/>
            <person name="Harjunpaa H."/>
            <person name="Auvinen P."/>
            <person name="Paulin L."/>
            <person name="Pirhonen M."/>
            <person name="Palva T."/>
            <person name="Holm L."/>
        </authorList>
    </citation>
    <scope>NUCLEOTIDE SEQUENCE [LARGE SCALE GENOMIC DNA]</scope>
    <source>
        <strain evidence="1 2">SCC3193</strain>
    </source>
</reference>
<dbReference type="AlphaFoldDB" id="A0A0H3I572"/>
<sequence length="105" mass="11532">MSLLLKGKFLGARNREFTNAQGSYSFYELGVENQRPDGWGGQQSVQTAVRIPKKFVDSGILDKFQRLVGKSVLVPVWVDAYTGKSGAAVQITLESDAIDVLPDQK</sequence>
<accession>A0A0H3I572</accession>
<dbReference type="PATRIC" id="fig|1166016.3.peg.2335"/>
<evidence type="ECO:0000313" key="1">
    <source>
        <dbReference type="EMBL" id="AFI90404.1"/>
    </source>
</evidence>
<organism evidence="1 2">
    <name type="scientific">Pectobacterium parmentieri</name>
    <dbReference type="NCBI Taxonomy" id="1905730"/>
    <lineage>
        <taxon>Bacteria</taxon>
        <taxon>Pseudomonadati</taxon>
        <taxon>Pseudomonadota</taxon>
        <taxon>Gammaproteobacteria</taxon>
        <taxon>Enterobacterales</taxon>
        <taxon>Pectobacteriaceae</taxon>
        <taxon>Pectobacterium</taxon>
    </lineage>
</organism>
<dbReference type="Pfam" id="PF17426">
    <property type="entry name" value="Putative_G5P"/>
    <property type="match status" value="1"/>
</dbReference>
<dbReference type="RefSeq" id="WP_014699987.1">
    <property type="nucleotide sequence ID" value="NC_017845.1"/>
</dbReference>
<dbReference type="GO" id="GO:0003677">
    <property type="term" value="F:DNA binding"/>
    <property type="evidence" value="ECO:0007669"/>
    <property type="project" value="UniProtKB-KW"/>
</dbReference>
<name>A0A0H3I572_PECPM</name>
<protein>
    <submittedName>
        <fullName evidence="1">Helix-destabilizing protein (Single-stranded DNA-binding protein)(GPV)</fullName>
    </submittedName>
</protein>